<organism evidence="1">
    <name type="scientific">Pseudomonas sp. W17</name>
    <dbReference type="NCBI Taxonomy" id="3144407"/>
    <lineage>
        <taxon>Bacteria</taxon>
        <taxon>Pseudomonadati</taxon>
        <taxon>Pseudomonadota</taxon>
        <taxon>Gammaproteobacteria</taxon>
        <taxon>Pseudomonadales</taxon>
        <taxon>Pseudomonadaceae</taxon>
        <taxon>Pseudomonas</taxon>
    </lineage>
</organism>
<protein>
    <recommendedName>
        <fullName evidence="2">Transcription factor zinc-finger domain-containing protein</fullName>
    </recommendedName>
</protein>
<reference evidence="1" key="1">
    <citation type="submission" date="2024-06" db="EMBL/GenBank/DDBJ databases">
        <authorList>
            <person name="Wu L."/>
        </authorList>
    </citation>
    <scope>NUCLEOTIDE SEQUENCE</scope>
    <source>
        <strain evidence="1">W17</strain>
    </source>
</reference>
<name>A0AAU7WMS8_9PSED</name>
<proteinExistence type="predicted"/>
<evidence type="ECO:0008006" key="2">
    <source>
        <dbReference type="Google" id="ProtNLM"/>
    </source>
</evidence>
<dbReference type="AlphaFoldDB" id="A0AAU7WMS8"/>
<dbReference type="RefSeq" id="WP_236186924.1">
    <property type="nucleotide sequence ID" value="NZ_CP158490.1"/>
</dbReference>
<dbReference type="EMBL" id="CP158490">
    <property type="protein sequence ID" value="XBY21661.1"/>
    <property type="molecule type" value="Genomic_DNA"/>
</dbReference>
<gene>
    <name evidence="1" type="ORF">ABCR88_19320</name>
</gene>
<sequence>MRRHARQAHGQCLLIQLLPLFTTKVRHLVPDRGAILASNAGHFKFMRPGPGMRVPQRPAPDRVESSVLHGGFLSAGRPSLLAACNLVSDRLRAHWGGEKMLCPECEQGEVTQVQVRATQEILHLCQECELLWLSAEVIGTEPFNSFTSYMEELGLPPLWSSLYVLEPEKISSPQARKYLRSVGSI</sequence>
<evidence type="ECO:0000313" key="1">
    <source>
        <dbReference type="EMBL" id="XBY21661.1"/>
    </source>
</evidence>
<accession>A0AAU7WMS8</accession>